<dbReference type="Proteomes" id="UP000324800">
    <property type="component" value="Unassembled WGS sequence"/>
</dbReference>
<evidence type="ECO:0000313" key="2">
    <source>
        <dbReference type="Proteomes" id="UP000324800"/>
    </source>
</evidence>
<accession>A0A5J4WFH7</accession>
<reference evidence="1 2" key="1">
    <citation type="submission" date="2019-03" db="EMBL/GenBank/DDBJ databases">
        <title>Single cell metagenomics reveals metabolic interactions within the superorganism composed of flagellate Streblomastix strix and complex community of Bacteroidetes bacteria on its surface.</title>
        <authorList>
            <person name="Treitli S.C."/>
            <person name="Kolisko M."/>
            <person name="Husnik F."/>
            <person name="Keeling P."/>
            <person name="Hampl V."/>
        </authorList>
    </citation>
    <scope>NUCLEOTIDE SEQUENCE [LARGE SCALE GENOMIC DNA]</scope>
    <source>
        <strain evidence="1">ST1C</strain>
    </source>
</reference>
<name>A0A5J4WFH7_9EUKA</name>
<protein>
    <submittedName>
        <fullName evidence="1">Uncharacterized protein</fullName>
    </submittedName>
</protein>
<comment type="caution">
    <text evidence="1">The sequence shown here is derived from an EMBL/GenBank/DDBJ whole genome shotgun (WGS) entry which is preliminary data.</text>
</comment>
<proteinExistence type="predicted"/>
<sequence>MYETDWYNSDDVVPDQVTPASDVIPSNSMVNGSAGTSNEYARGYHQHPLQISTVLPAKDTANGEVGVATTYARSDHTHHVNLRNDIPLKDTGSGTAGTANIYASATHQHPLNVDPTTANVPLVNATAAVNGTSDFYSRNDHVHPQQLTYDGNITATKFIKTGGLATEILCANGDTTNKNGIKYQCFPQDVGATAKYIKLCRFEAYTSFGDTNVEFKFYSRNNFNELKLHVTYDTTGLRAIIYHYLQQTANTSFRLPIMFYYGTGLSKYRELWITVGNYQGSEGRIDLLSQTKNGSPVVSNMLTNQLVDTLPSDFTTKEDLLPNLQYNTETINNAKFTQNNSMQIKHSASSYDDGLKISRSDSTTGNSSIQIGCSGTSTSGAIVGQWSLFTPPNTAIFNPQSLVIAVAQQAGDNTRGQQISADGNTLTFNGRVL</sequence>
<organism evidence="1 2">
    <name type="scientific">Streblomastix strix</name>
    <dbReference type="NCBI Taxonomy" id="222440"/>
    <lineage>
        <taxon>Eukaryota</taxon>
        <taxon>Metamonada</taxon>
        <taxon>Preaxostyla</taxon>
        <taxon>Oxymonadida</taxon>
        <taxon>Streblomastigidae</taxon>
        <taxon>Streblomastix</taxon>
    </lineage>
</organism>
<dbReference type="AlphaFoldDB" id="A0A5J4WFH7"/>
<gene>
    <name evidence="1" type="ORF">EZS28_011366</name>
</gene>
<dbReference type="EMBL" id="SNRW01002337">
    <property type="protein sequence ID" value="KAA6393109.1"/>
    <property type="molecule type" value="Genomic_DNA"/>
</dbReference>
<evidence type="ECO:0000313" key="1">
    <source>
        <dbReference type="EMBL" id="KAA6393109.1"/>
    </source>
</evidence>